<dbReference type="Proteomes" id="UP000235392">
    <property type="component" value="Unassembled WGS sequence"/>
</dbReference>
<reference evidence="1 2" key="1">
    <citation type="submission" date="2017-11" db="EMBL/GenBank/DDBJ databases">
        <title>De novo assembly and phasing of dikaryotic genomes from two isolates of Puccinia coronata f. sp. avenae, the causal agent of oat crown rust.</title>
        <authorList>
            <person name="Miller M.E."/>
            <person name="Zhang Y."/>
            <person name="Omidvar V."/>
            <person name="Sperschneider J."/>
            <person name="Schwessinger B."/>
            <person name="Raley C."/>
            <person name="Palmer J.M."/>
            <person name="Garnica D."/>
            <person name="Upadhyaya N."/>
            <person name="Rathjen J."/>
            <person name="Taylor J.M."/>
            <person name="Park R.F."/>
            <person name="Dodds P.N."/>
            <person name="Hirsch C.D."/>
            <person name="Kianian S.F."/>
            <person name="Figueroa M."/>
        </authorList>
    </citation>
    <scope>NUCLEOTIDE SEQUENCE [LARGE SCALE GENOMIC DNA]</scope>
    <source>
        <strain evidence="1">12SD80</strain>
    </source>
</reference>
<evidence type="ECO:0000313" key="1">
    <source>
        <dbReference type="EMBL" id="PLW33786.1"/>
    </source>
</evidence>
<dbReference type="EMBL" id="PGCI01000212">
    <property type="protein sequence ID" value="PLW33786.1"/>
    <property type="molecule type" value="Genomic_DNA"/>
</dbReference>
<sequence>MLQSNNFPESFKPYVKQIRLLYKPIPFGPQTAAKQKQISLDHHLFKQLVNWLNVMFPLVNGKWVASDQWRKSQTHDAPVNSRICVSPQMKQGDVVYLNMKKNNSNSLIKLKTGLTTNYGMIKNIFSHSRTVPGQPTVTNPWLAIHPLTPVPNKQNPLFQLKNYEAINVALRRLDSSQEHVIHVDEVLAQCAWITYKPEELGTDLPFETMAVICLDR</sequence>
<accession>A0A2N5U7T8</accession>
<protein>
    <submittedName>
        <fullName evidence="1">Uncharacterized protein</fullName>
    </submittedName>
</protein>
<proteinExistence type="predicted"/>
<organism evidence="1 2">
    <name type="scientific">Puccinia coronata f. sp. avenae</name>
    <dbReference type="NCBI Taxonomy" id="200324"/>
    <lineage>
        <taxon>Eukaryota</taxon>
        <taxon>Fungi</taxon>
        <taxon>Dikarya</taxon>
        <taxon>Basidiomycota</taxon>
        <taxon>Pucciniomycotina</taxon>
        <taxon>Pucciniomycetes</taxon>
        <taxon>Pucciniales</taxon>
        <taxon>Pucciniaceae</taxon>
        <taxon>Puccinia</taxon>
    </lineage>
</organism>
<dbReference type="AlphaFoldDB" id="A0A2N5U7T8"/>
<name>A0A2N5U7T8_9BASI</name>
<evidence type="ECO:0000313" key="2">
    <source>
        <dbReference type="Proteomes" id="UP000235392"/>
    </source>
</evidence>
<comment type="caution">
    <text evidence="1">The sequence shown here is derived from an EMBL/GenBank/DDBJ whole genome shotgun (WGS) entry which is preliminary data.</text>
</comment>
<gene>
    <name evidence="1" type="ORF">PCASD_19920</name>
</gene>